<evidence type="ECO:0000256" key="4">
    <source>
        <dbReference type="ARBA" id="ARBA00022989"/>
    </source>
</evidence>
<evidence type="ECO:0000256" key="2">
    <source>
        <dbReference type="ARBA" id="ARBA00022475"/>
    </source>
</evidence>
<dbReference type="RefSeq" id="WP_133867725.1">
    <property type="nucleotide sequence ID" value="NZ_SOAU01000001.1"/>
</dbReference>
<comment type="subcellular location">
    <subcellularLocation>
        <location evidence="1">Cell membrane</location>
        <topology evidence="1">Multi-pass membrane protein</topology>
    </subcellularLocation>
</comment>
<feature type="transmembrane region" description="Helical" evidence="7">
    <location>
        <begin position="600"/>
        <end position="621"/>
    </location>
</feature>
<evidence type="ECO:0000256" key="3">
    <source>
        <dbReference type="ARBA" id="ARBA00022692"/>
    </source>
</evidence>
<keyword evidence="3 7" id="KW-0812">Transmembrane</keyword>
<feature type="transmembrane region" description="Helical" evidence="7">
    <location>
        <begin position="656"/>
        <end position="679"/>
    </location>
</feature>
<feature type="transmembrane region" description="Helical" evidence="7">
    <location>
        <begin position="699"/>
        <end position="718"/>
    </location>
</feature>
<dbReference type="OrthoDB" id="3207485at2"/>
<protein>
    <submittedName>
        <fullName evidence="9">Putative ABC transport system permease protein</fullName>
    </submittedName>
</protein>
<evidence type="ECO:0000256" key="1">
    <source>
        <dbReference type="ARBA" id="ARBA00004651"/>
    </source>
</evidence>
<dbReference type="Pfam" id="PF02687">
    <property type="entry name" value="FtsX"/>
    <property type="match status" value="2"/>
</dbReference>
<dbReference type="EMBL" id="SOAU01000001">
    <property type="protein sequence ID" value="TDT15260.1"/>
    <property type="molecule type" value="Genomic_DNA"/>
</dbReference>
<evidence type="ECO:0000259" key="8">
    <source>
        <dbReference type="Pfam" id="PF02687"/>
    </source>
</evidence>
<name>A0A4R7HX02_9ACTN</name>
<evidence type="ECO:0000256" key="6">
    <source>
        <dbReference type="ARBA" id="ARBA00038076"/>
    </source>
</evidence>
<keyword evidence="10" id="KW-1185">Reference proteome</keyword>
<keyword evidence="2" id="KW-1003">Cell membrane</keyword>
<keyword evidence="4 7" id="KW-1133">Transmembrane helix</keyword>
<reference evidence="9 10" key="1">
    <citation type="submission" date="2019-03" db="EMBL/GenBank/DDBJ databases">
        <title>Sequencing the genomes of 1000 actinobacteria strains.</title>
        <authorList>
            <person name="Klenk H.-P."/>
        </authorList>
    </citation>
    <scope>NUCLEOTIDE SEQUENCE [LARGE SCALE GENOMIC DNA]</scope>
    <source>
        <strain evidence="9 10">DSM 18936</strain>
    </source>
</reference>
<dbReference type="PANTHER" id="PTHR30572">
    <property type="entry name" value="MEMBRANE COMPONENT OF TRANSPORTER-RELATED"/>
    <property type="match status" value="1"/>
</dbReference>
<feature type="transmembrane region" description="Helical" evidence="7">
    <location>
        <begin position="231"/>
        <end position="255"/>
    </location>
</feature>
<comment type="caution">
    <text evidence="9">The sequence shown here is derived from an EMBL/GenBank/DDBJ whole genome shotgun (WGS) entry which is preliminary data.</text>
</comment>
<dbReference type="AlphaFoldDB" id="A0A4R7HX02"/>
<dbReference type="GO" id="GO:0005886">
    <property type="term" value="C:plasma membrane"/>
    <property type="evidence" value="ECO:0007669"/>
    <property type="project" value="UniProtKB-SubCell"/>
</dbReference>
<comment type="similarity">
    <text evidence="6">Belongs to the ABC-4 integral membrane protein family.</text>
</comment>
<dbReference type="InterPro" id="IPR050250">
    <property type="entry name" value="Macrolide_Exporter_MacB"/>
</dbReference>
<proteinExistence type="inferred from homology"/>
<feature type="domain" description="ABC3 transporter permease C-terminal" evidence="8">
    <location>
        <begin position="234"/>
        <end position="353"/>
    </location>
</feature>
<keyword evidence="5 7" id="KW-0472">Membrane</keyword>
<evidence type="ECO:0000313" key="10">
    <source>
        <dbReference type="Proteomes" id="UP000294558"/>
    </source>
</evidence>
<accession>A0A4R7HX02</accession>
<evidence type="ECO:0000256" key="5">
    <source>
        <dbReference type="ARBA" id="ARBA00023136"/>
    </source>
</evidence>
<feature type="transmembrane region" description="Helical" evidence="7">
    <location>
        <begin position="321"/>
        <end position="341"/>
    </location>
</feature>
<organism evidence="9 10">
    <name type="scientific">Ilumatobacter fluminis</name>
    <dbReference type="NCBI Taxonomy" id="467091"/>
    <lineage>
        <taxon>Bacteria</taxon>
        <taxon>Bacillati</taxon>
        <taxon>Actinomycetota</taxon>
        <taxon>Acidimicrobiia</taxon>
        <taxon>Acidimicrobiales</taxon>
        <taxon>Ilumatobacteraceae</taxon>
        <taxon>Ilumatobacter</taxon>
    </lineage>
</organism>
<gene>
    <name evidence="9" type="ORF">BDK89_0826</name>
</gene>
<dbReference type="GO" id="GO:0022857">
    <property type="term" value="F:transmembrane transporter activity"/>
    <property type="evidence" value="ECO:0007669"/>
    <property type="project" value="TreeGrafter"/>
</dbReference>
<feature type="transmembrane region" description="Helical" evidence="7">
    <location>
        <begin position="282"/>
        <end position="301"/>
    </location>
</feature>
<feature type="transmembrane region" description="Helical" evidence="7">
    <location>
        <begin position="400"/>
        <end position="420"/>
    </location>
</feature>
<evidence type="ECO:0000313" key="9">
    <source>
        <dbReference type="EMBL" id="TDT15260.1"/>
    </source>
</evidence>
<feature type="domain" description="ABC3 transporter permease C-terminal" evidence="8">
    <location>
        <begin position="607"/>
        <end position="725"/>
    </location>
</feature>
<sequence>MRSILRQFRRAPGRILASIVALALAIGAIGVLAVPAVSEGTLHDAVGRDGLADIIVDTTPLDADRLDDIVALPDVAAAEGQAIVAVELDDGFQTRIIGLDFDGQTMDLVQLDAGRLPADTDEVVTTPAIGSIGSTVVADGEPFEIVGHGSTLWWSGNDVLYAPFDAVVAETGGANHLVVTAVDDGEEALRALSDDIRTLLDASGAQFTTFPELLPDGSTPIDDDIAQVSTLIGMLGVFAGLVALVLLAGTTNTLITERTREVAVMRALGGRSRRLRRRLRRIALGITGVSLLVGLPLGIAISNLVARMVLEEFVGVTPSFAVDWTVVVASAVGALLAARLVSARAARRVTKLSLPEALRDRDGAPFGGRWTHRVLAKLPTGGLLERIAVRSTVRRPARTIAVTTQISAAVAAAFLIPTLVTSVNDFNTATLAPWSWESVSVARDPGLPITATDDHDESAASEAGVWVDGAIDDWGVDVYGMRPDSRFFSAELRSGRWIGEGRREAMISDGFASRRDVSVGDTIPLELANGVAEYEIVGTLDDSYVAVYVDRADVAADLGAPGMANVVWSASEAPVIDIDAAVRVNTAADLAADDEAGRDAVVLIFGAIGAIVVGVAALAVLSTMTVNLFERRHELAALQAVGARRRRLRGLLTRELLPVGAVGLAIGLGLGAVGARAIIGSFEAGDAIDIGVTDAVGAIPFIVVGTVATLWLLSAAVVRTTAKKPIAVTLRGAA</sequence>
<evidence type="ECO:0000256" key="7">
    <source>
        <dbReference type="SAM" id="Phobius"/>
    </source>
</evidence>
<dbReference type="InterPro" id="IPR003838">
    <property type="entry name" value="ABC3_permease_C"/>
</dbReference>
<dbReference type="PANTHER" id="PTHR30572:SF4">
    <property type="entry name" value="ABC TRANSPORTER PERMEASE YTRF"/>
    <property type="match status" value="1"/>
</dbReference>
<dbReference type="Proteomes" id="UP000294558">
    <property type="component" value="Unassembled WGS sequence"/>
</dbReference>